<dbReference type="PATRIC" id="fig|1195236.3.peg.2452"/>
<dbReference type="eggNOG" id="ENOG50330Z5">
    <property type="taxonomic scope" value="Bacteria"/>
</dbReference>
<protein>
    <recommendedName>
        <fullName evidence="5">Stage III sporulation protein AG</fullName>
    </recommendedName>
</protein>
<accession>S0FIS5</accession>
<keyword evidence="2" id="KW-0812">Transmembrane</keyword>
<keyword evidence="2" id="KW-1133">Transmembrane helix</keyword>
<dbReference type="EMBL" id="AORV01000032">
    <property type="protein sequence ID" value="EMS71920.1"/>
    <property type="molecule type" value="Genomic_DNA"/>
</dbReference>
<name>S0FIS5_RUMCE</name>
<evidence type="ECO:0000313" key="4">
    <source>
        <dbReference type="Proteomes" id="UP000014155"/>
    </source>
</evidence>
<dbReference type="AlphaFoldDB" id="S0FIS5"/>
<feature type="region of interest" description="Disordered" evidence="1">
    <location>
        <begin position="56"/>
        <end position="85"/>
    </location>
</feature>
<evidence type="ECO:0000256" key="2">
    <source>
        <dbReference type="SAM" id="Phobius"/>
    </source>
</evidence>
<organism evidence="3 4">
    <name type="scientific">Ruminiclostridium cellobioparum subsp. termitidis CT1112</name>
    <dbReference type="NCBI Taxonomy" id="1195236"/>
    <lineage>
        <taxon>Bacteria</taxon>
        <taxon>Bacillati</taxon>
        <taxon>Bacillota</taxon>
        <taxon>Clostridia</taxon>
        <taxon>Eubacteriales</taxon>
        <taxon>Oscillospiraceae</taxon>
        <taxon>Ruminiclostridium</taxon>
    </lineage>
</organism>
<keyword evidence="2" id="KW-0472">Membrane</keyword>
<feature type="region of interest" description="Disordered" evidence="1">
    <location>
        <begin position="119"/>
        <end position="148"/>
    </location>
</feature>
<feature type="compositionally biased region" description="Polar residues" evidence="1">
    <location>
        <begin position="56"/>
        <end position="65"/>
    </location>
</feature>
<sequence length="213" mass="22988">MNKLGELVKKIQQRIGKYGSKKIIEKAVIIAIIGVICLIAGSVLFEDTFKKNAATTTPQAVNQKQEPADPTAAETLGQAKGESKTEIEENLRSILSQIKGAGKVDVMITFVSGSESVPAVDVNSSENSTQERDKEGGSRDIKENSRDRSIVYEESQGVKKPFVVKEILPKVKGVVIVADGGGDAEVRSNLTKAAEALLEVAAHKIQVFQRRNN</sequence>
<evidence type="ECO:0000256" key="1">
    <source>
        <dbReference type="SAM" id="MobiDB-lite"/>
    </source>
</evidence>
<evidence type="ECO:0008006" key="5">
    <source>
        <dbReference type="Google" id="ProtNLM"/>
    </source>
</evidence>
<feature type="compositionally biased region" description="Basic and acidic residues" evidence="1">
    <location>
        <begin position="129"/>
        <end position="148"/>
    </location>
</feature>
<feature type="transmembrane region" description="Helical" evidence="2">
    <location>
        <begin position="27"/>
        <end position="45"/>
    </location>
</feature>
<gene>
    <name evidence="3" type="ORF">CTER_2149</name>
</gene>
<evidence type="ECO:0000313" key="3">
    <source>
        <dbReference type="EMBL" id="EMS71920.1"/>
    </source>
</evidence>
<dbReference type="STRING" id="1195236.CTER_2149"/>
<proteinExistence type="predicted"/>
<keyword evidence="4" id="KW-1185">Reference proteome</keyword>
<reference evidence="3 4" key="1">
    <citation type="journal article" date="2013" name="Genome Announc.">
        <title>Draft Genome Sequence of the Cellulolytic, Mesophilic, Anaerobic Bacterium Clostridium termitidis Strain CT1112 (DSM 5398).</title>
        <authorList>
            <person name="Lal S."/>
            <person name="Ramachandran U."/>
            <person name="Zhang X."/>
            <person name="Munir R."/>
            <person name="Sparling R."/>
            <person name="Levin D.B."/>
        </authorList>
    </citation>
    <scope>NUCLEOTIDE SEQUENCE [LARGE SCALE GENOMIC DNA]</scope>
    <source>
        <strain evidence="3 4">CT1112</strain>
    </source>
</reference>
<dbReference type="Proteomes" id="UP000014155">
    <property type="component" value="Unassembled WGS sequence"/>
</dbReference>
<comment type="caution">
    <text evidence="3">The sequence shown here is derived from an EMBL/GenBank/DDBJ whole genome shotgun (WGS) entry which is preliminary data.</text>
</comment>
<dbReference type="RefSeq" id="WP_004625675.1">
    <property type="nucleotide sequence ID" value="NZ_AORV01000032.1"/>
</dbReference>